<dbReference type="OrthoDB" id="3826130at2759"/>
<sequence>MHPSNTSRPSLHTTSNALYALHTPASFNTLQSTNTLHALHVLPSYAFQRYSPKVGHICRVTHSHTREIPPQYRSRAFPDALLHVKKNELGEITGRAREQPASYVRLHDRPGKPVIFILNVYIEISTARWDQDWDFGYNLRAPNQPAHTPPGLETHILGFLSGVRDNYNRIPDLDKYQHQLKMLQSTQMTAYRMANNILPRVKKVLERPDFTLQDVLDAGQEFGNYKQMDKGSTGIYDKKVYSGVYLIVYWDFPPNSQYRGQIPYVGQSIDMAHRGAEHRTRGFNPNASDYNTEHYKCAREARKWRTVRILVQNDPTEGGTAGAAGKLRDIYENTCFVLLRSYHPRAYDVRALPHTGGGKTPEKDLAANMTHIKLGHLYTSIATASFANTGYADPAMRAATSGWTSGLNVATPVDGARGQWEKMPICSQYLPAENRTVFHLPQKIASSLQKGDFKGNSVLIFKKEYYDESGSVNKMVIGWTGPESSLKAGDELYVSWELMDPGYEHPAPVFPMGRIGCWSNWHEIGRLGLKVTFKRSGSTQWYAMYVQYSSWGKAPMAEGVPGASKSYAYGTAILAFLQSTKWGQKPSWIPGFGVPNMVEVQVDRFRKQAACRPVTPSGTLPNITYQPGTAVTLLSNLRVRDDNGAAVGDEQLQNVNGPFAKFDLSWAPGWAKRWLSNRTRCDRDFLGHLSDQVDFSIDKRWAHRSCIPKKDDQGRDTNQCVPCFLRGLPCSWTRPDWLAGPSWHVNTHSVSNHYASARTFSGPLWDLYYESVFGKLTPRVALEPQKVSDPGYVRIQNPEGGKAKDDAMEDESYKKVDELEV</sequence>
<name>A0A3M6XSZ3_HORWE</name>
<evidence type="ECO:0000256" key="1">
    <source>
        <dbReference type="SAM" id="MobiDB-lite"/>
    </source>
</evidence>
<organism evidence="2 3">
    <name type="scientific">Hortaea werneckii</name>
    <name type="common">Black yeast</name>
    <name type="synonym">Cladosporium werneckii</name>
    <dbReference type="NCBI Taxonomy" id="91943"/>
    <lineage>
        <taxon>Eukaryota</taxon>
        <taxon>Fungi</taxon>
        <taxon>Dikarya</taxon>
        <taxon>Ascomycota</taxon>
        <taxon>Pezizomycotina</taxon>
        <taxon>Dothideomycetes</taxon>
        <taxon>Dothideomycetidae</taxon>
        <taxon>Mycosphaerellales</taxon>
        <taxon>Teratosphaeriaceae</taxon>
        <taxon>Hortaea</taxon>
    </lineage>
</organism>
<feature type="region of interest" description="Disordered" evidence="1">
    <location>
        <begin position="787"/>
        <end position="821"/>
    </location>
</feature>
<dbReference type="VEuPathDB" id="FungiDB:BTJ68_07272"/>
<feature type="compositionally biased region" description="Basic and acidic residues" evidence="1">
    <location>
        <begin position="801"/>
        <end position="821"/>
    </location>
</feature>
<dbReference type="Proteomes" id="UP000271337">
    <property type="component" value="Unassembled WGS sequence"/>
</dbReference>
<dbReference type="EMBL" id="QWIL01002537">
    <property type="protein sequence ID" value="RMX93865.1"/>
    <property type="molecule type" value="Genomic_DNA"/>
</dbReference>
<evidence type="ECO:0000313" key="3">
    <source>
        <dbReference type="Proteomes" id="UP000271337"/>
    </source>
</evidence>
<protein>
    <submittedName>
        <fullName evidence="2">Uncharacterized protein</fullName>
    </submittedName>
</protein>
<reference evidence="2 3" key="1">
    <citation type="journal article" date="2018" name="BMC Genomics">
        <title>Genomic evidence for intraspecific hybridization in a clonal and extremely halotolerant yeast.</title>
        <authorList>
            <person name="Gostincar C."/>
            <person name="Stajich J.E."/>
            <person name="Zupancic J."/>
            <person name="Zalar P."/>
            <person name="Gunde-Cimerman N."/>
        </authorList>
    </citation>
    <scope>NUCLEOTIDE SEQUENCE [LARGE SCALE GENOMIC DNA]</scope>
    <source>
        <strain evidence="2 3">EXF-6669</strain>
    </source>
</reference>
<comment type="caution">
    <text evidence="2">The sequence shown here is derived from an EMBL/GenBank/DDBJ whole genome shotgun (WGS) entry which is preliminary data.</text>
</comment>
<gene>
    <name evidence="2" type="ORF">D0867_14057</name>
</gene>
<evidence type="ECO:0000313" key="2">
    <source>
        <dbReference type="EMBL" id="RMX93865.1"/>
    </source>
</evidence>
<accession>A0A3M6XSZ3</accession>
<dbReference type="AlphaFoldDB" id="A0A3M6XSZ3"/>
<proteinExistence type="predicted"/>